<sequence>MPGTRPMRRTIMCRRLLPVSTFTALPMVMLSRLSPFTSVILSPTHRPARSAPQDGSGWHGALGRRVPRVGAEPLPSNGAPSGSTDLLSQSGDCQSRG</sequence>
<dbReference type="AlphaFoldDB" id="A0A2K5HLG1"/>
<accession>A0A2K5HLG1</accession>
<evidence type="ECO:0000313" key="2">
    <source>
        <dbReference type="Ensembl" id="ENSCANP00000005188.1"/>
    </source>
</evidence>
<feature type="compositionally biased region" description="Polar residues" evidence="1">
    <location>
        <begin position="78"/>
        <end position="97"/>
    </location>
</feature>
<reference evidence="2" key="2">
    <citation type="submission" date="2025-09" db="UniProtKB">
        <authorList>
            <consortium name="Ensembl"/>
        </authorList>
    </citation>
    <scope>IDENTIFICATION</scope>
</reference>
<evidence type="ECO:0000256" key="1">
    <source>
        <dbReference type="SAM" id="MobiDB-lite"/>
    </source>
</evidence>
<dbReference type="Proteomes" id="UP000233080">
    <property type="component" value="Unassembled WGS sequence"/>
</dbReference>
<feature type="region of interest" description="Disordered" evidence="1">
    <location>
        <begin position="43"/>
        <end position="97"/>
    </location>
</feature>
<dbReference type="Ensembl" id="ENSCANT00000020091.1">
    <property type="protein sequence ID" value="ENSCANP00000005188.1"/>
    <property type="gene ID" value="ENSCANG00000017938.1"/>
</dbReference>
<reference evidence="2" key="1">
    <citation type="submission" date="2025-08" db="UniProtKB">
        <authorList>
            <consortium name="Ensembl"/>
        </authorList>
    </citation>
    <scope>IDENTIFICATION</scope>
</reference>
<proteinExistence type="predicted"/>
<evidence type="ECO:0000313" key="3">
    <source>
        <dbReference type="Proteomes" id="UP000233080"/>
    </source>
</evidence>
<dbReference type="OMA" id="MRRTIMC"/>
<keyword evidence="3" id="KW-1185">Reference proteome</keyword>
<protein>
    <submittedName>
        <fullName evidence="2">Uncharacterized protein</fullName>
    </submittedName>
</protein>
<name>A0A2K5HLG1_COLAP</name>
<organism evidence="2 3">
    <name type="scientific">Colobus angolensis palliatus</name>
    <name type="common">Peters' Angolan colobus</name>
    <dbReference type="NCBI Taxonomy" id="336983"/>
    <lineage>
        <taxon>Eukaryota</taxon>
        <taxon>Metazoa</taxon>
        <taxon>Chordata</taxon>
        <taxon>Craniata</taxon>
        <taxon>Vertebrata</taxon>
        <taxon>Euteleostomi</taxon>
        <taxon>Mammalia</taxon>
        <taxon>Eutheria</taxon>
        <taxon>Euarchontoglires</taxon>
        <taxon>Primates</taxon>
        <taxon>Haplorrhini</taxon>
        <taxon>Catarrhini</taxon>
        <taxon>Cercopithecidae</taxon>
        <taxon>Colobinae</taxon>
        <taxon>Colobus</taxon>
    </lineage>
</organism>